<name>A0A9N9GSZ8_9GLOM</name>
<evidence type="ECO:0000256" key="1">
    <source>
        <dbReference type="SAM" id="MobiDB-lite"/>
    </source>
</evidence>
<dbReference type="SUPFAM" id="SSF48403">
    <property type="entry name" value="Ankyrin repeat"/>
    <property type="match status" value="1"/>
</dbReference>
<protein>
    <submittedName>
        <fullName evidence="2">4619_t:CDS:1</fullName>
    </submittedName>
</protein>
<keyword evidence="3" id="KW-1185">Reference proteome</keyword>
<reference evidence="2" key="1">
    <citation type="submission" date="2021-06" db="EMBL/GenBank/DDBJ databases">
        <authorList>
            <person name="Kallberg Y."/>
            <person name="Tangrot J."/>
            <person name="Rosling A."/>
        </authorList>
    </citation>
    <scope>NUCLEOTIDE SEQUENCE</scope>
    <source>
        <strain evidence="2">MA453B</strain>
    </source>
</reference>
<dbReference type="EMBL" id="CAJVPY010004584">
    <property type="protein sequence ID" value="CAG8623283.1"/>
    <property type="molecule type" value="Genomic_DNA"/>
</dbReference>
<sequence>MPPNNPAQNFTGKNQISPNNNNPTQNFTGQNQMPPNNPTQNVTGQNQVPVNISAKNFIRQNAMSPNDHLQYFFTHYAGKNQMPPNYPTQNFAEFYWMPTNNIAQNFVTRSPIPPKLLMLTNNFVGKNYLSNGFVQNQAFSFTQQRPQAFAPVPNAIVSILLACPLIQQCQEVKERYNKECFAMCGYEYTTECHAGYYAGFGDVEGLRHHFTYGAKFLVSQVQGNVLCVSNSTGETALHYLYKNKSLTKDLYDSNGLQKLKEAIEFLVDNGCIINAMDHNRLTILSYYLNERFDRREKTPIILVLLKKGADPNIPSYNAPNALFLAVKIGDNLLVLAARERRPIIIDWILETIPETSTRDSIEAAMKPEQFLGAFYASMGH</sequence>
<proteinExistence type="predicted"/>
<feature type="compositionally biased region" description="Polar residues" evidence="1">
    <location>
        <begin position="1"/>
        <end position="29"/>
    </location>
</feature>
<dbReference type="Proteomes" id="UP000789405">
    <property type="component" value="Unassembled WGS sequence"/>
</dbReference>
<evidence type="ECO:0000313" key="2">
    <source>
        <dbReference type="EMBL" id="CAG8623283.1"/>
    </source>
</evidence>
<dbReference type="AlphaFoldDB" id="A0A9N9GSZ8"/>
<gene>
    <name evidence="2" type="ORF">DERYTH_LOCUS8752</name>
</gene>
<feature type="compositionally biased region" description="Low complexity" evidence="1">
    <location>
        <begin position="30"/>
        <end position="41"/>
    </location>
</feature>
<evidence type="ECO:0000313" key="3">
    <source>
        <dbReference type="Proteomes" id="UP000789405"/>
    </source>
</evidence>
<organism evidence="2 3">
    <name type="scientific">Dentiscutata erythropus</name>
    <dbReference type="NCBI Taxonomy" id="1348616"/>
    <lineage>
        <taxon>Eukaryota</taxon>
        <taxon>Fungi</taxon>
        <taxon>Fungi incertae sedis</taxon>
        <taxon>Mucoromycota</taxon>
        <taxon>Glomeromycotina</taxon>
        <taxon>Glomeromycetes</taxon>
        <taxon>Diversisporales</taxon>
        <taxon>Gigasporaceae</taxon>
        <taxon>Dentiscutata</taxon>
    </lineage>
</organism>
<dbReference type="Gene3D" id="1.25.40.20">
    <property type="entry name" value="Ankyrin repeat-containing domain"/>
    <property type="match status" value="1"/>
</dbReference>
<accession>A0A9N9GSZ8</accession>
<dbReference type="InterPro" id="IPR036770">
    <property type="entry name" value="Ankyrin_rpt-contain_sf"/>
</dbReference>
<feature type="region of interest" description="Disordered" evidence="1">
    <location>
        <begin position="1"/>
        <end position="45"/>
    </location>
</feature>
<comment type="caution">
    <text evidence="2">The sequence shown here is derived from an EMBL/GenBank/DDBJ whole genome shotgun (WGS) entry which is preliminary data.</text>
</comment>
<dbReference type="OrthoDB" id="539213at2759"/>